<evidence type="ECO:0000256" key="2">
    <source>
        <dbReference type="ARBA" id="ARBA00022803"/>
    </source>
</evidence>
<evidence type="ECO:0000313" key="5">
    <source>
        <dbReference type="Proteomes" id="UP000236311"/>
    </source>
</evidence>
<dbReference type="PANTHER" id="PTHR44943:SF8">
    <property type="entry name" value="TPR REPEAT-CONTAINING PROTEIN MJ0263"/>
    <property type="match status" value="1"/>
</dbReference>
<keyword evidence="2 3" id="KW-0802">TPR repeat</keyword>
<dbReference type="PROSITE" id="PS50005">
    <property type="entry name" value="TPR"/>
    <property type="match status" value="4"/>
</dbReference>
<accession>A0A2K4ZEC2</accession>
<gene>
    <name evidence="4" type="primary">yrrB</name>
    <name evidence="4" type="ORF">AMURIS_01527</name>
</gene>
<reference evidence="4 5" key="1">
    <citation type="submission" date="2018-01" db="EMBL/GenBank/DDBJ databases">
        <authorList>
            <person name="Gaut B.S."/>
            <person name="Morton B.R."/>
            <person name="Clegg M.T."/>
            <person name="Duvall M.R."/>
        </authorList>
    </citation>
    <scope>NUCLEOTIDE SEQUENCE [LARGE SCALE GENOMIC DNA]</scope>
    <source>
        <strain evidence="4">GP69</strain>
    </source>
</reference>
<keyword evidence="5" id="KW-1185">Reference proteome</keyword>
<feature type="repeat" description="TPR" evidence="3">
    <location>
        <begin position="117"/>
        <end position="150"/>
    </location>
</feature>
<dbReference type="SUPFAM" id="SSF48452">
    <property type="entry name" value="TPR-like"/>
    <property type="match status" value="2"/>
</dbReference>
<dbReference type="InterPro" id="IPR051685">
    <property type="entry name" value="Ycf3/AcsC/BcsC/TPR_MFPF"/>
</dbReference>
<feature type="repeat" description="TPR" evidence="3">
    <location>
        <begin position="373"/>
        <end position="406"/>
    </location>
</feature>
<dbReference type="AlphaFoldDB" id="A0A2K4ZEC2"/>
<dbReference type="InterPro" id="IPR019734">
    <property type="entry name" value="TPR_rpt"/>
</dbReference>
<dbReference type="SMART" id="SM00028">
    <property type="entry name" value="TPR"/>
    <property type="match status" value="9"/>
</dbReference>
<dbReference type="Pfam" id="PF14559">
    <property type="entry name" value="TPR_19"/>
    <property type="match status" value="3"/>
</dbReference>
<keyword evidence="1" id="KW-0677">Repeat</keyword>
<dbReference type="EMBL" id="OFSM01000006">
    <property type="protein sequence ID" value="SOY28813.1"/>
    <property type="molecule type" value="Genomic_DNA"/>
</dbReference>
<dbReference type="PANTHER" id="PTHR44943">
    <property type="entry name" value="CELLULOSE SYNTHASE OPERON PROTEIN C"/>
    <property type="match status" value="1"/>
</dbReference>
<dbReference type="InterPro" id="IPR011990">
    <property type="entry name" value="TPR-like_helical_dom_sf"/>
</dbReference>
<protein>
    <submittedName>
        <fullName evidence="4">TPR repeat-containing protein YrrB</fullName>
    </submittedName>
</protein>
<dbReference type="Gene3D" id="1.25.40.10">
    <property type="entry name" value="Tetratricopeptide repeat domain"/>
    <property type="match status" value="3"/>
</dbReference>
<evidence type="ECO:0000256" key="1">
    <source>
        <dbReference type="ARBA" id="ARBA00022737"/>
    </source>
</evidence>
<feature type="repeat" description="TPR" evidence="3">
    <location>
        <begin position="49"/>
        <end position="82"/>
    </location>
</feature>
<organism evidence="4 5">
    <name type="scientific">Acetatifactor muris</name>
    <dbReference type="NCBI Taxonomy" id="879566"/>
    <lineage>
        <taxon>Bacteria</taxon>
        <taxon>Bacillati</taxon>
        <taxon>Bacillota</taxon>
        <taxon>Clostridia</taxon>
        <taxon>Lachnospirales</taxon>
        <taxon>Lachnospiraceae</taxon>
        <taxon>Acetatifactor</taxon>
    </lineage>
</organism>
<evidence type="ECO:0000313" key="4">
    <source>
        <dbReference type="EMBL" id="SOY28813.1"/>
    </source>
</evidence>
<sequence>MQRKGTVRKMDHLQVQEYLTQGAVLAGQGRHQEALVYYDRAEKENPMDIDIYLSKGIAYANLDRLDEAKTQFEKALKINRTSGLAYFHLGSIALLQGDVALGFENYNKAVANGYDDAQLYYSIGLLHEEKGEADMAIRNYSKAIQRDALRPDIRIRKARLLLQGNHYPEALQTLDETILTNPDVFEGYHLKFCVLMQLKQYAKAETVLADAIAMFPKDPGFVMDRVTLLIEQKKVDEALAVLTDLEQAEETDDGIRRRICRERAQIYAGQEEIASAIASLNEAKALAEKAGEFDADVIFLLTNCYLSAGEYDKVLDYSRQLLEKSQDVYSRETARYYIPLALKLSGRMEEALPLYRDAVNEFRGQSLASPGNLDAYLLRVLCLRDMEQYEKALELLDYVITLQPEKAEPRLVRVTLLEALGRNEEALEETKTVNAMLPEELRRK</sequence>
<dbReference type="OrthoDB" id="2048996at2"/>
<dbReference type="RefSeq" id="WP_103238879.1">
    <property type="nucleotide sequence ID" value="NZ_JANJZD010000006.1"/>
</dbReference>
<proteinExistence type="predicted"/>
<feature type="repeat" description="TPR" evidence="3">
    <location>
        <begin position="15"/>
        <end position="48"/>
    </location>
</feature>
<evidence type="ECO:0000256" key="3">
    <source>
        <dbReference type="PROSITE-ProRule" id="PRU00339"/>
    </source>
</evidence>
<name>A0A2K4ZEC2_9FIRM</name>
<dbReference type="Proteomes" id="UP000236311">
    <property type="component" value="Unassembled WGS sequence"/>
</dbReference>